<keyword evidence="1" id="KW-0547">Nucleotide-binding</keyword>
<proteinExistence type="predicted"/>
<dbReference type="GO" id="GO:0032543">
    <property type="term" value="P:mitochondrial translation"/>
    <property type="evidence" value="ECO:0007669"/>
    <property type="project" value="TreeGrafter"/>
</dbReference>
<reference evidence="6 7" key="1">
    <citation type="journal article" date="2015" name="Plant Cell">
        <title>Oil accumulation by the oleaginous diatom Fistulifera solaris as revealed by the genome and transcriptome.</title>
        <authorList>
            <person name="Tanaka T."/>
            <person name="Maeda Y."/>
            <person name="Veluchamy A."/>
            <person name="Tanaka M."/>
            <person name="Abida H."/>
            <person name="Marechal E."/>
            <person name="Bowler C."/>
            <person name="Muto M."/>
            <person name="Sunaga Y."/>
            <person name="Tanaka M."/>
            <person name="Yoshino T."/>
            <person name="Taniguchi T."/>
            <person name="Fukuda Y."/>
            <person name="Nemoto M."/>
            <person name="Matsumoto M."/>
            <person name="Wong P.S."/>
            <person name="Aburatani S."/>
            <person name="Fujibuchi W."/>
        </authorList>
    </citation>
    <scope>NUCLEOTIDE SEQUENCE [LARGE SCALE GENOMIC DNA]</scope>
    <source>
        <strain evidence="6 7">JPCC DA0580</strain>
    </source>
</reference>
<evidence type="ECO:0000256" key="3">
    <source>
        <dbReference type="SAM" id="MobiDB-lite"/>
    </source>
</evidence>
<gene>
    <name evidence="6" type="ORF">FisN_13Lh296</name>
</gene>
<dbReference type="Gene3D" id="1.10.1580.10">
    <property type="match status" value="1"/>
</dbReference>
<dbReference type="InterPro" id="IPR023179">
    <property type="entry name" value="GTP-bd_ortho_bundle_sf"/>
</dbReference>
<dbReference type="InterPro" id="IPR027417">
    <property type="entry name" value="P-loop_NTPase"/>
</dbReference>
<dbReference type="InParanoid" id="A0A1Z5KLJ6"/>
<feature type="chain" id="PRO_5013255680" evidence="4">
    <location>
        <begin position="25"/>
        <end position="463"/>
    </location>
</feature>
<dbReference type="Pfam" id="PF01926">
    <property type="entry name" value="MMR_HSR1"/>
    <property type="match status" value="1"/>
</dbReference>
<keyword evidence="4" id="KW-0732">Signal</keyword>
<feature type="signal peptide" evidence="4">
    <location>
        <begin position="1"/>
        <end position="24"/>
    </location>
</feature>
<evidence type="ECO:0000313" key="7">
    <source>
        <dbReference type="Proteomes" id="UP000198406"/>
    </source>
</evidence>
<dbReference type="Gene3D" id="3.40.50.300">
    <property type="entry name" value="P-loop containing nucleotide triphosphate hydrolases"/>
    <property type="match status" value="1"/>
</dbReference>
<name>A0A1Z5KLJ6_FISSO</name>
<evidence type="ECO:0000256" key="4">
    <source>
        <dbReference type="SAM" id="SignalP"/>
    </source>
</evidence>
<comment type="caution">
    <text evidence="6">The sequence shown here is derived from an EMBL/GenBank/DDBJ whole genome shotgun (WGS) entry which is preliminary data.</text>
</comment>
<dbReference type="PANTHER" id="PTHR45782:SF5">
    <property type="entry name" value="DAR GTPASE 3, CHLOROPLASTIC"/>
    <property type="match status" value="1"/>
</dbReference>
<feature type="region of interest" description="Disordered" evidence="3">
    <location>
        <begin position="435"/>
        <end position="463"/>
    </location>
</feature>
<dbReference type="CDD" id="cd01856">
    <property type="entry name" value="YlqF"/>
    <property type="match status" value="1"/>
</dbReference>
<dbReference type="Proteomes" id="UP000198406">
    <property type="component" value="Unassembled WGS sequence"/>
</dbReference>
<evidence type="ECO:0000259" key="5">
    <source>
        <dbReference type="Pfam" id="PF01926"/>
    </source>
</evidence>
<dbReference type="PRINTS" id="PR00326">
    <property type="entry name" value="GTP1OBG"/>
</dbReference>
<dbReference type="GO" id="GO:0005739">
    <property type="term" value="C:mitochondrion"/>
    <property type="evidence" value="ECO:0007669"/>
    <property type="project" value="TreeGrafter"/>
</dbReference>
<evidence type="ECO:0000256" key="2">
    <source>
        <dbReference type="ARBA" id="ARBA00023134"/>
    </source>
</evidence>
<keyword evidence="2" id="KW-0342">GTP-binding</keyword>
<dbReference type="AlphaFoldDB" id="A0A1Z5KLJ6"/>
<keyword evidence="7" id="KW-1185">Reference proteome</keyword>
<dbReference type="InterPro" id="IPR006073">
    <property type="entry name" value="GTP-bd"/>
</dbReference>
<dbReference type="OrthoDB" id="269151at2759"/>
<organism evidence="6 7">
    <name type="scientific">Fistulifera solaris</name>
    <name type="common">Oleaginous diatom</name>
    <dbReference type="NCBI Taxonomy" id="1519565"/>
    <lineage>
        <taxon>Eukaryota</taxon>
        <taxon>Sar</taxon>
        <taxon>Stramenopiles</taxon>
        <taxon>Ochrophyta</taxon>
        <taxon>Bacillariophyta</taxon>
        <taxon>Bacillariophyceae</taxon>
        <taxon>Bacillariophycidae</taxon>
        <taxon>Naviculales</taxon>
        <taxon>Naviculaceae</taxon>
        <taxon>Fistulifera</taxon>
    </lineage>
</organism>
<sequence>MTPLRSFIIMICAAFLSLPRCCRSFQRISPLLCRQYTRSVELPAQYSPDNDEAGYARPVVQWYPGHIAKAERQLQETFKAVDVVVEVRDARAAKATSHPSVAKWSAGKPRMVVWTHGDQIPASSRKAWQQAYLKLGDVTSQSIMDKQIQHQAKQARKERQKYTVKNSNKEDDIYMAMFVNGKTGEGIHGLVRAILKAGAHVQERRERRGLKPRALRVGVIGFPNVGKSALINRLLGKRRAKTANTPGVTRALQWIRVSSTETSSSNKGDSFELLDSPGVIPATLPDQSDAQLLAACNCIGTAAYDNQAIAAYLCTWLMALYQQYPEAAPEWRDICRKRYQFDPLEVGTGEDMLWAVADNTCQGNPEDAARKILQDFRAGRWGLVCLQVAPVSAEEPGQRPVMLEDRTVTIERDDEEESKERARAALQTMEEWGLELPPAVVKDDEPENATKPSSIGKGMFEGW</sequence>
<dbReference type="EMBL" id="BDSP01000253">
    <property type="protein sequence ID" value="GAX27156.1"/>
    <property type="molecule type" value="Genomic_DNA"/>
</dbReference>
<accession>A0A1Z5KLJ6</accession>
<evidence type="ECO:0000256" key="1">
    <source>
        <dbReference type="ARBA" id="ARBA00022741"/>
    </source>
</evidence>
<dbReference type="GO" id="GO:0005525">
    <property type="term" value="F:GTP binding"/>
    <property type="evidence" value="ECO:0007669"/>
    <property type="project" value="UniProtKB-KW"/>
</dbReference>
<protein>
    <submittedName>
        <fullName evidence="6">Ribosome biogenesis GTPase A</fullName>
    </submittedName>
</protein>
<feature type="domain" description="G" evidence="5">
    <location>
        <begin position="216"/>
        <end position="281"/>
    </location>
</feature>
<dbReference type="PANTHER" id="PTHR45782">
    <property type="entry name" value="MITOCHONDRIAL RIBOSOME-ASSOCIATED GTPASE 1"/>
    <property type="match status" value="1"/>
</dbReference>
<dbReference type="GO" id="GO:0003924">
    <property type="term" value="F:GTPase activity"/>
    <property type="evidence" value="ECO:0007669"/>
    <property type="project" value="TreeGrafter"/>
</dbReference>
<evidence type="ECO:0000313" key="6">
    <source>
        <dbReference type="EMBL" id="GAX27156.1"/>
    </source>
</evidence>
<dbReference type="SUPFAM" id="SSF52540">
    <property type="entry name" value="P-loop containing nucleoside triphosphate hydrolases"/>
    <property type="match status" value="1"/>
</dbReference>